<sequence length="29" mass="3277">MHARLVAIQATIFSPKSEGRSTWIGHLRL</sequence>
<dbReference type="AlphaFoldDB" id="I3SED4"/>
<accession>I3SED4</accession>
<protein>
    <submittedName>
        <fullName evidence="1">Uncharacterized protein</fullName>
    </submittedName>
</protein>
<evidence type="ECO:0000313" key="1">
    <source>
        <dbReference type="EMBL" id="AFK38626.1"/>
    </source>
</evidence>
<proteinExistence type="evidence at transcript level"/>
<organism evidence="1">
    <name type="scientific">Lotus japonicus</name>
    <name type="common">Lotus corniculatus var. japonicus</name>
    <dbReference type="NCBI Taxonomy" id="34305"/>
    <lineage>
        <taxon>Eukaryota</taxon>
        <taxon>Viridiplantae</taxon>
        <taxon>Streptophyta</taxon>
        <taxon>Embryophyta</taxon>
        <taxon>Tracheophyta</taxon>
        <taxon>Spermatophyta</taxon>
        <taxon>Magnoliopsida</taxon>
        <taxon>eudicotyledons</taxon>
        <taxon>Gunneridae</taxon>
        <taxon>Pentapetalae</taxon>
        <taxon>rosids</taxon>
        <taxon>fabids</taxon>
        <taxon>Fabales</taxon>
        <taxon>Fabaceae</taxon>
        <taxon>Papilionoideae</taxon>
        <taxon>50 kb inversion clade</taxon>
        <taxon>NPAAA clade</taxon>
        <taxon>Hologalegina</taxon>
        <taxon>robinioid clade</taxon>
        <taxon>Loteae</taxon>
        <taxon>Lotus</taxon>
    </lineage>
</organism>
<reference evidence="1" key="1">
    <citation type="submission" date="2012-05" db="EMBL/GenBank/DDBJ databases">
        <authorList>
            <person name="Krishnakumar V."/>
            <person name="Cheung F."/>
            <person name="Xiao Y."/>
            <person name="Chan A."/>
            <person name="Moskal W.A."/>
            <person name="Town C.D."/>
        </authorList>
    </citation>
    <scope>NUCLEOTIDE SEQUENCE</scope>
</reference>
<name>I3SED4_LOTJA</name>
<dbReference type="EMBL" id="BT138831">
    <property type="protein sequence ID" value="AFK38626.1"/>
    <property type="molecule type" value="mRNA"/>
</dbReference>